<comment type="cofactor">
    <cofactor evidence="3">
        <name>Fe(2+)</name>
        <dbReference type="ChEBI" id="CHEBI:29033"/>
    </cofactor>
</comment>
<dbReference type="CDD" id="cd01088">
    <property type="entry name" value="MetAP2"/>
    <property type="match status" value="1"/>
</dbReference>
<gene>
    <name evidence="13" type="primary">MAP2</name>
    <name evidence="13" type="ORF">CspeluHIS016_0203640</name>
</gene>
<evidence type="ECO:0000256" key="2">
    <source>
        <dbReference type="ARBA" id="ARBA00001936"/>
    </source>
</evidence>
<evidence type="ECO:0000256" key="8">
    <source>
        <dbReference type="ARBA" id="ARBA00022801"/>
    </source>
</evidence>
<reference evidence="13" key="1">
    <citation type="journal article" date="2023" name="BMC Genomics">
        <title>Chromosome-level genome assemblies of Cutaneotrichosporon spp. (Trichosporonales, Basidiomycota) reveal imbalanced evolution between nucleotide sequences and chromosome synteny.</title>
        <authorList>
            <person name="Kobayashi Y."/>
            <person name="Kayamori A."/>
            <person name="Aoki K."/>
            <person name="Shiwa Y."/>
            <person name="Matsutani M."/>
            <person name="Fujita N."/>
            <person name="Sugita T."/>
            <person name="Iwasaki W."/>
            <person name="Tanaka N."/>
            <person name="Takashima M."/>
        </authorList>
    </citation>
    <scope>NUCLEOTIDE SEQUENCE</scope>
    <source>
        <strain evidence="13">HIS016</strain>
    </source>
</reference>
<comment type="cofactor">
    <cofactor evidence="9">
        <name>Co(2+)</name>
        <dbReference type="ChEBI" id="CHEBI:48828"/>
    </cofactor>
    <cofactor evidence="9">
        <name>Zn(2+)</name>
        <dbReference type="ChEBI" id="CHEBI:29105"/>
    </cofactor>
    <cofactor evidence="9">
        <name>Mn(2+)</name>
        <dbReference type="ChEBI" id="CHEBI:29035"/>
    </cofactor>
    <cofactor evidence="9">
        <name>Fe(2+)</name>
        <dbReference type="ChEBI" id="CHEBI:29033"/>
    </cofactor>
    <text evidence="9">Binds 2 divalent metal cations per subunit. Has a high-affinity and a low affinity metal-binding site. The true nature of the physiological cofactor is under debate. The enzyme is active with cobalt, zinc, manganese or divalent iron ions. Most likely, methionine aminopeptidases function as mononuclear Fe(2+)-metalloproteases under physiological conditions, and the catalytically relevant metal-binding site has been assigned to the histidine-containing high-affinity site.</text>
</comment>
<feature type="binding site" evidence="9">
    <location>
        <position position="259"/>
    </location>
    <ligand>
        <name>a divalent metal cation</name>
        <dbReference type="ChEBI" id="CHEBI:60240"/>
        <label>2</label>
        <note>catalytic</note>
    </ligand>
</feature>
<evidence type="ECO:0000313" key="13">
    <source>
        <dbReference type="EMBL" id="GMK55308.1"/>
    </source>
</evidence>
<feature type="region of interest" description="Disordered" evidence="11">
    <location>
        <begin position="60"/>
        <end position="111"/>
    </location>
</feature>
<dbReference type="SUPFAM" id="SSF55920">
    <property type="entry name" value="Creatinase/aminopeptidase"/>
    <property type="match status" value="1"/>
</dbReference>
<dbReference type="PANTHER" id="PTHR45777">
    <property type="entry name" value="METHIONINE AMINOPEPTIDASE 2"/>
    <property type="match status" value="1"/>
</dbReference>
<comment type="caution">
    <text evidence="13">The sequence shown here is derived from an EMBL/GenBank/DDBJ whole genome shotgun (WGS) entry which is preliminary data.</text>
</comment>
<dbReference type="EMBL" id="BTCM01000002">
    <property type="protein sequence ID" value="GMK55308.1"/>
    <property type="molecule type" value="Genomic_DNA"/>
</dbReference>
<keyword evidence="14" id="KW-1185">Reference proteome</keyword>
<dbReference type="Proteomes" id="UP001222932">
    <property type="component" value="Unassembled WGS sequence"/>
</dbReference>
<evidence type="ECO:0000256" key="4">
    <source>
        <dbReference type="ARBA" id="ARBA00022438"/>
    </source>
</evidence>
<sequence>MNPGVLTVPLSKLHYILPHSPPPPLRLAATALLFISQVYIDYSVTMAPVALPKVSDLKIEDKDEDKKPDDVEEDDGEDDEDEGPAGTGDAQKKKKKKKKPKKKKAAAMVQSDPPRVGLSKIFRNGVYPVGEEVEYKDDTTSRITSEEMREKERLLQGDPTDTYQNIRKAAEVHRQVRQYAARNIQPGMTMIEIADMIENGTRALVEENGFESGIGFPTGLSTNEVAAHYTPNPGDTKVLQKSDVLKVDFGVHVKGRIVDSAFTLTWEPTWNKLLEAVKDATNTGIAAAGIDVRLCDIGEQIQEVMESYEVEVNGKVYPVKSIRNLNGHSIVPYTIHGGHDGIPGKSVPIVKQFGAAKDTTRMEEGEYFAIETFGSTGNGRVDEDGTCSHYALTPQQPTNYTLRHQSAKNLLKSIKANFGTLPFCRRYLEHVGEKNYLLGLNTLVREGILSDYPPLVDHAPGAQTAQLEHTILLRPTCKEVVSRGDDY</sequence>
<evidence type="ECO:0000256" key="11">
    <source>
        <dbReference type="SAM" id="MobiDB-lite"/>
    </source>
</evidence>
<comment type="cofactor">
    <cofactor evidence="2">
        <name>Mn(2+)</name>
        <dbReference type="ChEBI" id="CHEBI:29035"/>
    </cofactor>
</comment>
<keyword evidence="8 9" id="KW-0378">Hydrolase</keyword>
<evidence type="ECO:0000256" key="9">
    <source>
        <dbReference type="HAMAP-Rule" id="MF_03175"/>
    </source>
</evidence>
<comment type="similarity">
    <text evidence="9">Belongs to the peptidase M24A family. Methionine aminopeptidase eukaryotic type 2 subfamily.</text>
</comment>
<dbReference type="EC" id="3.4.11.18" evidence="9"/>
<dbReference type="SUPFAM" id="SSF46785">
    <property type="entry name" value="Winged helix' DNA-binding domain"/>
    <property type="match status" value="1"/>
</dbReference>
<feature type="compositionally biased region" description="Basic residues" evidence="11">
    <location>
        <begin position="92"/>
        <end position="105"/>
    </location>
</feature>
<evidence type="ECO:0000256" key="3">
    <source>
        <dbReference type="ARBA" id="ARBA00001954"/>
    </source>
</evidence>
<feature type="binding site" evidence="9">
    <location>
        <position position="328"/>
    </location>
    <ligand>
        <name>a divalent metal cation</name>
        <dbReference type="ChEBI" id="CHEBI:60240"/>
        <label>2</label>
        <note>catalytic</note>
    </ligand>
</feature>
<reference evidence="13" key="2">
    <citation type="submission" date="2023-06" db="EMBL/GenBank/DDBJ databases">
        <authorList>
            <person name="Kobayashi Y."/>
            <person name="Kayamori A."/>
            <person name="Aoki K."/>
            <person name="Shiwa Y."/>
            <person name="Fujita N."/>
            <person name="Sugita T."/>
            <person name="Iwasaki W."/>
            <person name="Tanaka N."/>
            <person name="Takashima M."/>
        </authorList>
    </citation>
    <scope>NUCLEOTIDE SEQUENCE</scope>
    <source>
        <strain evidence="13">HIS016</strain>
    </source>
</reference>
<dbReference type="Gene3D" id="1.10.10.10">
    <property type="entry name" value="Winged helix-like DNA-binding domain superfamily/Winged helix DNA-binding domain"/>
    <property type="match status" value="1"/>
</dbReference>
<dbReference type="HAMAP" id="MF_03175">
    <property type="entry name" value="MetAP_2_euk"/>
    <property type="match status" value="1"/>
</dbReference>
<dbReference type="NCBIfam" id="TIGR00501">
    <property type="entry name" value="met_pdase_II"/>
    <property type="match status" value="1"/>
</dbReference>
<dbReference type="AlphaFoldDB" id="A0AAD3TRF3"/>
<feature type="binding site" evidence="9">
    <location>
        <position position="248"/>
    </location>
    <ligand>
        <name>a divalent metal cation</name>
        <dbReference type="ChEBI" id="CHEBI:60240"/>
        <label>1</label>
    </ligand>
</feature>
<keyword evidence="7 9" id="KW-0479">Metal-binding</keyword>
<dbReference type="PANTHER" id="PTHR45777:SF2">
    <property type="entry name" value="METHIONINE AMINOPEPTIDASE 2"/>
    <property type="match status" value="1"/>
</dbReference>
<dbReference type="GO" id="GO:0046872">
    <property type="term" value="F:metal ion binding"/>
    <property type="evidence" value="ECO:0007669"/>
    <property type="project" value="UniProtKB-UniRule"/>
</dbReference>
<evidence type="ECO:0000256" key="10">
    <source>
        <dbReference type="RuleBase" id="RU003653"/>
    </source>
</evidence>
<feature type="binding site" evidence="9">
    <location>
        <position position="468"/>
    </location>
    <ligand>
        <name>a divalent metal cation</name>
        <dbReference type="ChEBI" id="CHEBI:60240"/>
        <label>2</label>
        <note>catalytic</note>
    </ligand>
</feature>
<feature type="binding site" evidence="9">
    <location>
        <position position="336"/>
    </location>
    <ligand>
        <name>substrate</name>
    </ligand>
</feature>
<feature type="binding site" evidence="9">
    <location>
        <position position="371"/>
    </location>
    <ligand>
        <name>a divalent metal cation</name>
        <dbReference type="ChEBI" id="CHEBI:60240"/>
        <label>2</label>
        <note>catalytic</note>
    </ligand>
</feature>
<evidence type="ECO:0000259" key="12">
    <source>
        <dbReference type="Pfam" id="PF00557"/>
    </source>
</evidence>
<keyword evidence="6 9" id="KW-0645">Protease</keyword>
<organism evidence="13 14">
    <name type="scientific">Cutaneotrichosporon spelunceum</name>
    <dbReference type="NCBI Taxonomy" id="1672016"/>
    <lineage>
        <taxon>Eukaryota</taxon>
        <taxon>Fungi</taxon>
        <taxon>Dikarya</taxon>
        <taxon>Basidiomycota</taxon>
        <taxon>Agaricomycotina</taxon>
        <taxon>Tremellomycetes</taxon>
        <taxon>Trichosporonales</taxon>
        <taxon>Trichosporonaceae</taxon>
        <taxon>Cutaneotrichosporon</taxon>
    </lineage>
</organism>
<protein>
    <recommendedName>
        <fullName evidence="9">Methionine aminopeptidase 2</fullName>
        <shortName evidence="9">MAP 2</shortName>
        <shortName evidence="9">MetAP 2</shortName>
        <ecNumber evidence="9">3.4.11.18</ecNumber>
    </recommendedName>
    <alternativeName>
        <fullName evidence="9">Peptidase M</fullName>
    </alternativeName>
</protein>
<feature type="compositionally biased region" description="Basic and acidic residues" evidence="11">
    <location>
        <begin position="60"/>
        <end position="69"/>
    </location>
</feature>
<evidence type="ECO:0000256" key="7">
    <source>
        <dbReference type="ARBA" id="ARBA00022723"/>
    </source>
</evidence>
<evidence type="ECO:0000256" key="5">
    <source>
        <dbReference type="ARBA" id="ARBA00022490"/>
    </source>
</evidence>
<feature type="compositionally biased region" description="Acidic residues" evidence="11">
    <location>
        <begin position="70"/>
        <end position="83"/>
    </location>
</feature>
<dbReference type="InterPro" id="IPR050247">
    <property type="entry name" value="Met_Aminopeptidase_Type2"/>
</dbReference>
<accession>A0AAD3TRF3</accession>
<name>A0AAD3TRF3_9TREE</name>
<keyword evidence="4 9" id="KW-0031">Aminopeptidase</keyword>
<dbReference type="InterPro" id="IPR036388">
    <property type="entry name" value="WH-like_DNA-bd_sf"/>
</dbReference>
<comment type="function">
    <text evidence="9 10">Cotranslationally removes the N-terminal methionine from nascent proteins. The N-terminal methionine is often cleaved when the second residue in the primary sequence is small and uncharged (Met-Ala-, Cys, Gly, Pro, Ser, Thr, or Val).</text>
</comment>
<dbReference type="GO" id="GO:0005737">
    <property type="term" value="C:cytoplasm"/>
    <property type="evidence" value="ECO:0007669"/>
    <property type="project" value="UniProtKB-SubCell"/>
</dbReference>
<dbReference type="InterPro" id="IPR001714">
    <property type="entry name" value="Pept_M24_MAP"/>
</dbReference>
<feature type="binding site" evidence="9">
    <location>
        <position position="468"/>
    </location>
    <ligand>
        <name>a divalent metal cation</name>
        <dbReference type="ChEBI" id="CHEBI:60240"/>
        <label>1</label>
    </ligand>
</feature>
<dbReference type="GO" id="GO:0006508">
    <property type="term" value="P:proteolysis"/>
    <property type="evidence" value="ECO:0007669"/>
    <property type="project" value="UniProtKB-KW"/>
</dbReference>
<dbReference type="Pfam" id="PF00557">
    <property type="entry name" value="Peptidase_M24"/>
    <property type="match status" value="1"/>
</dbReference>
<evidence type="ECO:0000256" key="1">
    <source>
        <dbReference type="ARBA" id="ARBA00000294"/>
    </source>
</evidence>
<feature type="domain" description="Peptidase M24" evidence="12">
    <location>
        <begin position="165"/>
        <end position="372"/>
    </location>
</feature>
<dbReference type="InterPro" id="IPR036005">
    <property type="entry name" value="Creatinase/aminopeptidase-like"/>
</dbReference>
<feature type="binding site" evidence="9">
    <location>
        <position position="259"/>
    </location>
    <ligand>
        <name>a divalent metal cation</name>
        <dbReference type="ChEBI" id="CHEBI:60240"/>
        <label>1</label>
    </ligand>
</feature>
<keyword evidence="5 9" id="KW-0963">Cytoplasm</keyword>
<evidence type="ECO:0000256" key="6">
    <source>
        <dbReference type="ARBA" id="ARBA00022670"/>
    </source>
</evidence>
<dbReference type="PRINTS" id="PR00599">
    <property type="entry name" value="MAPEPTIDASE"/>
</dbReference>
<dbReference type="GO" id="GO:0070006">
    <property type="term" value="F:metalloaminopeptidase activity"/>
    <property type="evidence" value="ECO:0007669"/>
    <property type="project" value="UniProtKB-UniRule"/>
</dbReference>
<dbReference type="InterPro" id="IPR002468">
    <property type="entry name" value="Pept_M24A_MAP2"/>
</dbReference>
<comment type="subcellular location">
    <subcellularLocation>
        <location evidence="9">Cytoplasm</location>
    </subcellularLocation>
</comment>
<dbReference type="Gene3D" id="3.90.230.10">
    <property type="entry name" value="Creatinase/methionine aminopeptidase superfamily"/>
    <property type="match status" value="1"/>
</dbReference>
<feature type="binding site" evidence="9">
    <location>
        <position position="228"/>
    </location>
    <ligand>
        <name>substrate</name>
    </ligand>
</feature>
<dbReference type="GO" id="GO:0004239">
    <property type="term" value="F:initiator methionyl aminopeptidase activity"/>
    <property type="evidence" value="ECO:0007669"/>
    <property type="project" value="UniProtKB-UniRule"/>
</dbReference>
<dbReference type="InterPro" id="IPR036390">
    <property type="entry name" value="WH_DNA-bd_sf"/>
</dbReference>
<evidence type="ECO:0000313" key="14">
    <source>
        <dbReference type="Proteomes" id="UP001222932"/>
    </source>
</evidence>
<dbReference type="InterPro" id="IPR000994">
    <property type="entry name" value="Pept_M24"/>
</dbReference>
<proteinExistence type="inferred from homology"/>
<comment type="catalytic activity">
    <reaction evidence="1 9 10">
        <text>Release of N-terminal amino acids, preferentially methionine, from peptides and arylamides.</text>
        <dbReference type="EC" id="3.4.11.18"/>
    </reaction>
</comment>